<keyword evidence="2" id="KW-1185">Reference proteome</keyword>
<sequence>MNKTIPDNFDALWVALGIKRKSWTAPIQPQKVTR</sequence>
<reference evidence="2" key="1">
    <citation type="submission" date="2016-01" db="EMBL/GenBank/DDBJ databases">
        <authorList>
            <person name="Peeters Charlotte."/>
        </authorList>
    </citation>
    <scope>NUCLEOTIDE SEQUENCE [LARGE SCALE GENOMIC DNA]</scope>
</reference>
<evidence type="ECO:0000313" key="2">
    <source>
        <dbReference type="Proteomes" id="UP000054624"/>
    </source>
</evidence>
<gene>
    <name evidence="1" type="ORF">AWB76_06293</name>
</gene>
<organism evidence="1 2">
    <name type="scientific">Caballeronia temeraria</name>
    <dbReference type="NCBI Taxonomy" id="1777137"/>
    <lineage>
        <taxon>Bacteria</taxon>
        <taxon>Pseudomonadati</taxon>
        <taxon>Pseudomonadota</taxon>
        <taxon>Betaproteobacteria</taxon>
        <taxon>Burkholderiales</taxon>
        <taxon>Burkholderiaceae</taxon>
        <taxon>Caballeronia</taxon>
    </lineage>
</organism>
<dbReference type="AlphaFoldDB" id="A0A158D0L1"/>
<dbReference type="STRING" id="1777137.AWB76_06293"/>
<dbReference type="Proteomes" id="UP000054624">
    <property type="component" value="Unassembled WGS sequence"/>
</dbReference>
<dbReference type="EMBL" id="FCOI02000031">
    <property type="protein sequence ID" value="SAK88185.1"/>
    <property type="molecule type" value="Genomic_DNA"/>
</dbReference>
<proteinExistence type="predicted"/>
<name>A0A158D0L1_9BURK</name>
<protein>
    <submittedName>
        <fullName evidence="1">Uncharacterized protein</fullName>
    </submittedName>
</protein>
<evidence type="ECO:0000313" key="1">
    <source>
        <dbReference type="EMBL" id="SAK88185.1"/>
    </source>
</evidence>
<accession>A0A158D0L1</accession>